<evidence type="ECO:0000256" key="7">
    <source>
        <dbReference type="ARBA" id="ARBA00023306"/>
    </source>
</evidence>
<evidence type="ECO:0000256" key="4">
    <source>
        <dbReference type="ARBA" id="ARBA00022618"/>
    </source>
</evidence>
<evidence type="ECO:0000256" key="5">
    <source>
        <dbReference type="ARBA" id="ARBA00022776"/>
    </source>
</evidence>
<feature type="compositionally biased region" description="Basic and acidic residues" evidence="8">
    <location>
        <begin position="1056"/>
        <end position="1076"/>
    </location>
</feature>
<proteinExistence type="inferred from homology"/>
<dbReference type="Pfam" id="PF12719">
    <property type="entry name" value="Cnd3"/>
    <property type="match status" value="1"/>
</dbReference>
<dbReference type="PANTHER" id="PTHR14418">
    <property type="entry name" value="CONDENSIN COMPLEX SUBUNIT 3-RELATED"/>
    <property type="match status" value="1"/>
</dbReference>
<protein>
    <recommendedName>
        <fullName evidence="9">Nuclear condensin complex subunit 3 C-terminal domain-containing protein</fullName>
    </recommendedName>
</protein>
<evidence type="ECO:0000256" key="3">
    <source>
        <dbReference type="ARBA" id="ARBA00022454"/>
    </source>
</evidence>
<comment type="similarity">
    <text evidence="2">Belongs to the CND3 (condensin subunit 3) family.</text>
</comment>
<feature type="compositionally biased region" description="Basic and acidic residues" evidence="8">
    <location>
        <begin position="588"/>
        <end position="597"/>
    </location>
</feature>
<dbReference type="InterPro" id="IPR027165">
    <property type="entry name" value="CND3"/>
</dbReference>
<dbReference type="GO" id="GO:0000793">
    <property type="term" value="C:condensed chromosome"/>
    <property type="evidence" value="ECO:0007669"/>
    <property type="project" value="TreeGrafter"/>
</dbReference>
<feature type="domain" description="Nuclear condensin complex subunit 3 C-terminal" evidence="9">
    <location>
        <begin position="651"/>
        <end position="950"/>
    </location>
</feature>
<feature type="region of interest" description="Disordered" evidence="8">
    <location>
        <begin position="1025"/>
        <end position="1078"/>
    </location>
</feature>
<dbReference type="InterPro" id="IPR016024">
    <property type="entry name" value="ARM-type_fold"/>
</dbReference>
<dbReference type="SUPFAM" id="SSF48371">
    <property type="entry name" value="ARM repeat"/>
    <property type="match status" value="2"/>
</dbReference>
<sequence>MPARVAGASAKGTTAASKPRTSRTARAAASSPVSNIPDEGPITKLRNHVAAVFADAQKSNTGHRKLVINLRKIQEACCYEPLSSKKKQAEYDFDEDEFNTEVVRCVLRVLPIKKSETVGDRIVKFLGIFLRVASEKDNQLVADQDGALPETPTSRLTNAILNTLLRLLSTKDKIVRFRATQISAHIINTLDTLDDQMFHLLRLALLKRIHDKESSVRMHAIYGLSRLAAELDEDQQDEDSDDDDASSGVLEKLLNVLQNDPSAEVRRALLLNLPLTPTTLPYLLERARDLDAATRRALYARLLPALGDFRHLSLTHREKLLRWGLRDRDETVRKATARLFRERWIEDCAALPAATAPEEETEDGKKKPGVTKAANPSLEALLELLERIDVANSGNAGGVALEAMSEFWDGRPDYREYVTFDSEAFWDELSPESVFVARTFNDYCRAKDAQGDGRLLDMLEMKMPEVTKFGFLLEIQINKLIECVRGAASGGPDGDGDEEMEEEIVQREFIVEQMLHMAISFDYSDEVGRRKMFGLMREALTMPELPEESTRLAVETLRLVCGDDRSDKGESDFCGIVLEAIAEVHDTIMGDEGDKTKSSTGEESFHSARSEVSSDESGKKSKKFRRSENDDEEEEDDDEEKAIREIMVNMKCLHIAQCMLQNIQCELEQTVHLVTMLNNLVIPAVRSQEAPIRERGLNLAQENITLFLHCFAKGHASLQTIALQIITDILTTHPSLLSPVASSGDGDETSATVSATEPSPLLKPVLKTYSKSLKSEDVDVQSTGASALSKLMLSQLITDPDLLKGLVIAFFDPETSGNASLRQALTYFLPVYCHSRAANAERMATIATGVIARLAALREAFIEDEDVEEGEMVTLSVVGGMLVDWTDPRKVIGSSEEAKTGKLRVEEGAAPDSDMIHFVLAEQILERLVTSQTSKDERKVLFSMLSKLHLTVSSPDPGLLRTVLELVAEAIESKVASDATSRNALAKMQTTLLKLMHDIATAERGGGGEETVVEDATVVQRTDVDETAQSVTGADAREEEEATEVEAEDDPVNAQLRRELESTRIEDPDAEGTRMDVDEEMEDYDFSGMADDKDVQALMDSMVDDDDDLIE</sequence>
<keyword evidence="4" id="KW-0132">Cell division</keyword>
<dbReference type="AlphaFoldDB" id="A0A9N8JPE4"/>
<keyword evidence="7" id="KW-0131">Cell cycle</keyword>
<accession>A0A9N8JPE4</accession>
<reference evidence="10" key="1">
    <citation type="submission" date="2020-06" db="EMBL/GenBank/DDBJ databases">
        <authorList>
            <person name="Onetto C."/>
        </authorList>
    </citation>
    <scope>NUCLEOTIDE SEQUENCE</scope>
</reference>
<comment type="caution">
    <text evidence="10">The sequence shown here is derived from an EMBL/GenBank/DDBJ whole genome shotgun (WGS) entry which is preliminary data.</text>
</comment>
<evidence type="ECO:0000256" key="8">
    <source>
        <dbReference type="SAM" id="MobiDB-lite"/>
    </source>
</evidence>
<evidence type="ECO:0000256" key="2">
    <source>
        <dbReference type="ARBA" id="ARBA00006533"/>
    </source>
</evidence>
<evidence type="ECO:0000256" key="6">
    <source>
        <dbReference type="ARBA" id="ARBA00023067"/>
    </source>
</evidence>
<keyword evidence="3" id="KW-0158">Chromosome</keyword>
<feature type="compositionally biased region" description="Acidic residues" evidence="8">
    <location>
        <begin position="1037"/>
        <end position="1051"/>
    </location>
</feature>
<dbReference type="InterPro" id="IPR025977">
    <property type="entry name" value="Cnd3_C"/>
</dbReference>
<comment type="subcellular location">
    <subcellularLocation>
        <location evidence="1">Chromosome</location>
    </subcellularLocation>
</comment>
<feature type="compositionally biased region" description="Acidic residues" evidence="8">
    <location>
        <begin position="629"/>
        <end position="640"/>
    </location>
</feature>
<gene>
    <name evidence="10" type="ORF">AWRI4619_LOCUS7128</name>
</gene>
<keyword evidence="6" id="KW-0226">DNA condensation</keyword>
<organism evidence="10 11">
    <name type="scientific">Aureobasidium vineae</name>
    <dbReference type="NCBI Taxonomy" id="2773715"/>
    <lineage>
        <taxon>Eukaryota</taxon>
        <taxon>Fungi</taxon>
        <taxon>Dikarya</taxon>
        <taxon>Ascomycota</taxon>
        <taxon>Pezizomycotina</taxon>
        <taxon>Dothideomycetes</taxon>
        <taxon>Dothideomycetidae</taxon>
        <taxon>Dothideales</taxon>
        <taxon>Saccotheciaceae</taxon>
        <taxon>Aureobasidium</taxon>
    </lineage>
</organism>
<dbReference type="Gene3D" id="1.25.10.10">
    <property type="entry name" value="Leucine-rich Repeat Variant"/>
    <property type="match status" value="1"/>
</dbReference>
<feature type="region of interest" description="Disordered" evidence="8">
    <location>
        <begin position="588"/>
        <end position="640"/>
    </location>
</feature>
<evidence type="ECO:0000256" key="1">
    <source>
        <dbReference type="ARBA" id="ARBA00004286"/>
    </source>
</evidence>
<keyword evidence="11" id="KW-1185">Reference proteome</keyword>
<dbReference type="GO" id="GO:0007076">
    <property type="term" value="P:mitotic chromosome condensation"/>
    <property type="evidence" value="ECO:0007669"/>
    <property type="project" value="InterPro"/>
</dbReference>
<feature type="compositionally biased region" description="Low complexity" evidence="8">
    <location>
        <begin position="1"/>
        <end position="32"/>
    </location>
</feature>
<name>A0A9N8JPE4_9PEZI</name>
<dbReference type="GO" id="GO:0000796">
    <property type="term" value="C:condensin complex"/>
    <property type="evidence" value="ECO:0007669"/>
    <property type="project" value="InterPro"/>
</dbReference>
<dbReference type="InterPro" id="IPR011989">
    <property type="entry name" value="ARM-like"/>
</dbReference>
<evidence type="ECO:0000313" key="11">
    <source>
        <dbReference type="Proteomes" id="UP000716446"/>
    </source>
</evidence>
<evidence type="ECO:0000313" key="10">
    <source>
        <dbReference type="EMBL" id="CAD0092118.1"/>
    </source>
</evidence>
<keyword evidence="5" id="KW-0498">Mitosis</keyword>
<feature type="region of interest" description="Disordered" evidence="8">
    <location>
        <begin position="1"/>
        <end position="41"/>
    </location>
</feature>
<evidence type="ECO:0000259" key="9">
    <source>
        <dbReference type="Pfam" id="PF12719"/>
    </source>
</evidence>
<dbReference type="PANTHER" id="PTHR14418:SF5">
    <property type="entry name" value="CONDENSIN COMPLEX SUBUNIT 3"/>
    <property type="match status" value="1"/>
</dbReference>
<dbReference type="Proteomes" id="UP000716446">
    <property type="component" value="Unassembled WGS sequence"/>
</dbReference>
<dbReference type="EMBL" id="CAIJEN010000013">
    <property type="protein sequence ID" value="CAD0092118.1"/>
    <property type="molecule type" value="Genomic_DNA"/>
</dbReference>
<dbReference type="GO" id="GO:0051301">
    <property type="term" value="P:cell division"/>
    <property type="evidence" value="ECO:0007669"/>
    <property type="project" value="UniProtKB-KW"/>
</dbReference>